<evidence type="ECO:0000256" key="1">
    <source>
        <dbReference type="SAM" id="MobiDB-lite"/>
    </source>
</evidence>
<feature type="region of interest" description="Disordered" evidence="1">
    <location>
        <begin position="1"/>
        <end position="61"/>
    </location>
</feature>
<reference evidence="2 3" key="1">
    <citation type="journal article" date="2018" name="Front. Plant Sci.">
        <title>Red Clover (Trifolium pratense) and Zigzag Clover (T. medium) - A Picture of Genomic Similarities and Differences.</title>
        <authorList>
            <person name="Dluhosova J."/>
            <person name="Istvanek J."/>
            <person name="Nedelnik J."/>
            <person name="Repkova J."/>
        </authorList>
    </citation>
    <scope>NUCLEOTIDE SEQUENCE [LARGE SCALE GENOMIC DNA]</scope>
    <source>
        <strain evidence="3">cv. 10/8</strain>
        <tissue evidence="2">Leaf</tissue>
    </source>
</reference>
<feature type="non-terminal residue" evidence="2">
    <location>
        <position position="182"/>
    </location>
</feature>
<name>A0A392QBW8_9FABA</name>
<organism evidence="2 3">
    <name type="scientific">Trifolium medium</name>
    <dbReference type="NCBI Taxonomy" id="97028"/>
    <lineage>
        <taxon>Eukaryota</taxon>
        <taxon>Viridiplantae</taxon>
        <taxon>Streptophyta</taxon>
        <taxon>Embryophyta</taxon>
        <taxon>Tracheophyta</taxon>
        <taxon>Spermatophyta</taxon>
        <taxon>Magnoliopsida</taxon>
        <taxon>eudicotyledons</taxon>
        <taxon>Gunneridae</taxon>
        <taxon>Pentapetalae</taxon>
        <taxon>rosids</taxon>
        <taxon>fabids</taxon>
        <taxon>Fabales</taxon>
        <taxon>Fabaceae</taxon>
        <taxon>Papilionoideae</taxon>
        <taxon>50 kb inversion clade</taxon>
        <taxon>NPAAA clade</taxon>
        <taxon>Hologalegina</taxon>
        <taxon>IRL clade</taxon>
        <taxon>Trifolieae</taxon>
        <taxon>Trifolium</taxon>
    </lineage>
</organism>
<sequence>MASASRNHGDGDHDNAPPSPPREYDTVLSPVTNIQRQSPIDNTGDPRDGHETSLSSDEGEGVQILTERQLEKHPQSTQEIPVGRAQLPPPITREDLADLLAALRSTNETLQLQGLRITALEESLRSKRSGSALLDKLDRSRKHLLLADRTLTISVLLWNDFNNRVKNATALLPARIGSPRQK</sequence>
<accession>A0A392QBW8</accession>
<evidence type="ECO:0000313" key="3">
    <source>
        <dbReference type="Proteomes" id="UP000265520"/>
    </source>
</evidence>
<evidence type="ECO:0000313" key="2">
    <source>
        <dbReference type="EMBL" id="MCI21634.1"/>
    </source>
</evidence>
<proteinExistence type="predicted"/>
<dbReference type="EMBL" id="LXQA010125966">
    <property type="protein sequence ID" value="MCI21634.1"/>
    <property type="molecule type" value="Genomic_DNA"/>
</dbReference>
<dbReference type="Proteomes" id="UP000265520">
    <property type="component" value="Unassembled WGS sequence"/>
</dbReference>
<comment type="caution">
    <text evidence="2">The sequence shown here is derived from an EMBL/GenBank/DDBJ whole genome shotgun (WGS) entry which is preliminary data.</text>
</comment>
<keyword evidence="3" id="KW-1185">Reference proteome</keyword>
<dbReference type="AlphaFoldDB" id="A0A392QBW8"/>
<protein>
    <submittedName>
        <fullName evidence="2">Uncharacterized protein</fullName>
    </submittedName>
</protein>
<feature type="compositionally biased region" description="Polar residues" evidence="1">
    <location>
        <begin position="29"/>
        <end position="41"/>
    </location>
</feature>